<evidence type="ECO:0000256" key="5">
    <source>
        <dbReference type="ARBA" id="ARBA00023136"/>
    </source>
</evidence>
<feature type="transmembrane region" description="Helical" evidence="9">
    <location>
        <begin position="82"/>
        <end position="100"/>
    </location>
</feature>
<dbReference type="KEGG" id="mcg:GL4_2402"/>
<reference evidence="10 11" key="1">
    <citation type="submission" date="2014-09" db="EMBL/GenBank/DDBJ databases">
        <title>Genome sequencing of Methyloceanibacter caenitepidi Gela4.</title>
        <authorList>
            <person name="Takeuchi M."/>
            <person name="Susumu S."/>
            <person name="Kamagata Y."/>
            <person name="Oshima K."/>
            <person name="Hattori M."/>
            <person name="Iwasaki W."/>
        </authorList>
    </citation>
    <scope>NUCLEOTIDE SEQUENCE [LARGE SCALE GENOMIC DNA]</scope>
    <source>
        <strain evidence="10 11">Gela4</strain>
    </source>
</reference>
<feature type="transmembrane region" description="Helical" evidence="9">
    <location>
        <begin position="26"/>
        <end position="44"/>
    </location>
</feature>
<feature type="transmembrane region" description="Helical" evidence="9">
    <location>
        <begin position="176"/>
        <end position="195"/>
    </location>
</feature>
<keyword evidence="11" id="KW-1185">Reference proteome</keyword>
<proteinExistence type="predicted"/>
<gene>
    <name evidence="10" type="ORF">GL4_2402</name>
</gene>
<keyword evidence="7" id="KW-0862">Zinc</keyword>
<dbReference type="GO" id="GO:0006672">
    <property type="term" value="P:ceramide metabolic process"/>
    <property type="evidence" value="ECO:0007669"/>
    <property type="project" value="InterPro"/>
</dbReference>
<feature type="transmembrane region" description="Helical" evidence="9">
    <location>
        <begin position="112"/>
        <end position="129"/>
    </location>
</feature>
<feature type="binding site" evidence="7">
    <location>
        <position position="73"/>
    </location>
    <ligand>
        <name>Zn(2+)</name>
        <dbReference type="ChEBI" id="CHEBI:29105"/>
        <note>catalytic</note>
    </ligand>
</feature>
<evidence type="ECO:0000313" key="11">
    <source>
        <dbReference type="Proteomes" id="UP000031643"/>
    </source>
</evidence>
<dbReference type="Proteomes" id="UP000031643">
    <property type="component" value="Chromosome"/>
</dbReference>
<feature type="compositionally biased region" description="Basic and acidic residues" evidence="8">
    <location>
        <begin position="244"/>
        <end position="316"/>
    </location>
</feature>
<dbReference type="EMBL" id="AP014648">
    <property type="protein sequence ID" value="BAQ17838.1"/>
    <property type="molecule type" value="Genomic_DNA"/>
</dbReference>
<sequence>MTLGERVYIYCERGTNEALWAEPINAISNVGFFLAALIFWQLVLWRPPEQRSADHYLFVALVFAICFGSIAFHVYADRGTELADVIPIAVFMLVYLGFALNRLLTVPPGWTVFLVILFAGLTAAAGQVHCWDGGVGFAAGAPDGAKVCMNGSVGYLPALGVLIVVSMLLAERRHKATPYVMAATLVFAASILLRSLDMAYCSSIVVEGRNTGTHFIWHLLNAVVLFLLMRASLETGIRPLPEPVEEKPEEKAPEAKVEPEAKSEPEAKAEPEAKEPEAKPEPESKDEPPAKAEEAPADADAPKEEGGSDEGAPKDEASEEASSEDKPSDEKPSKEASGTRKRTKKAPS</sequence>
<evidence type="ECO:0000256" key="9">
    <source>
        <dbReference type="SAM" id="Phobius"/>
    </source>
</evidence>
<feature type="transmembrane region" description="Helical" evidence="9">
    <location>
        <begin position="215"/>
        <end position="233"/>
    </location>
</feature>
<keyword evidence="6" id="KW-0106">Calcium</keyword>
<accession>A0A0A8K4H0</accession>
<dbReference type="STRING" id="1384459.GL4_2402"/>
<protein>
    <recommendedName>
        <fullName evidence="12">Ceramidase</fullName>
    </recommendedName>
</protein>
<keyword evidence="6" id="KW-0479">Metal-binding</keyword>
<dbReference type="RefSeq" id="WP_045367734.1">
    <property type="nucleotide sequence ID" value="NZ_AP014648.1"/>
</dbReference>
<evidence type="ECO:0000256" key="1">
    <source>
        <dbReference type="ARBA" id="ARBA00004141"/>
    </source>
</evidence>
<feature type="binding site" evidence="7">
    <location>
        <position position="218"/>
    </location>
    <ligand>
        <name>Zn(2+)</name>
        <dbReference type="ChEBI" id="CHEBI:29105"/>
        <note>catalytic</note>
    </ligand>
</feature>
<evidence type="ECO:0000256" key="8">
    <source>
        <dbReference type="SAM" id="MobiDB-lite"/>
    </source>
</evidence>
<feature type="compositionally biased region" description="Basic residues" evidence="8">
    <location>
        <begin position="339"/>
        <end position="348"/>
    </location>
</feature>
<dbReference type="InterPro" id="IPR008901">
    <property type="entry name" value="ACER"/>
</dbReference>
<dbReference type="Pfam" id="PF05875">
    <property type="entry name" value="Ceramidase"/>
    <property type="match status" value="1"/>
</dbReference>
<dbReference type="AlphaFoldDB" id="A0A0A8K4H0"/>
<comment type="subcellular location">
    <subcellularLocation>
        <location evidence="1">Membrane</location>
        <topology evidence="1">Multi-pass membrane protein</topology>
    </subcellularLocation>
</comment>
<feature type="binding site" evidence="6">
    <location>
        <position position="22"/>
    </location>
    <ligand>
        <name>Ca(2+)</name>
        <dbReference type="ChEBI" id="CHEBI:29108"/>
    </ligand>
</feature>
<evidence type="ECO:0000313" key="10">
    <source>
        <dbReference type="EMBL" id="BAQ17838.1"/>
    </source>
</evidence>
<evidence type="ECO:0008006" key="12">
    <source>
        <dbReference type="Google" id="ProtNLM"/>
    </source>
</evidence>
<evidence type="ECO:0000256" key="2">
    <source>
        <dbReference type="ARBA" id="ARBA00022692"/>
    </source>
</evidence>
<evidence type="ECO:0000256" key="4">
    <source>
        <dbReference type="ARBA" id="ARBA00022989"/>
    </source>
</evidence>
<dbReference type="GO" id="GO:0016811">
    <property type="term" value="F:hydrolase activity, acting on carbon-nitrogen (but not peptide) bonds, in linear amides"/>
    <property type="evidence" value="ECO:0007669"/>
    <property type="project" value="InterPro"/>
</dbReference>
<feature type="transmembrane region" description="Helical" evidence="9">
    <location>
        <begin position="56"/>
        <end position="76"/>
    </location>
</feature>
<keyword evidence="4 9" id="KW-1133">Transmembrane helix</keyword>
<feature type="region of interest" description="Disordered" evidence="8">
    <location>
        <begin position="240"/>
        <end position="348"/>
    </location>
</feature>
<comment type="cofactor">
    <cofactor evidence="7">
        <name>Zn(2+)</name>
        <dbReference type="ChEBI" id="CHEBI:29105"/>
    </cofactor>
</comment>
<dbReference type="HOGENOM" id="CLU_068425_0_0_5"/>
<feature type="binding site" evidence="7">
    <location>
        <position position="214"/>
    </location>
    <ligand>
        <name>Zn(2+)</name>
        <dbReference type="ChEBI" id="CHEBI:29105"/>
        <note>catalytic</note>
    </ligand>
</feature>
<dbReference type="GO" id="GO:0046872">
    <property type="term" value="F:metal ion binding"/>
    <property type="evidence" value="ECO:0007669"/>
    <property type="project" value="UniProtKB-KW"/>
</dbReference>
<organism evidence="10 11">
    <name type="scientific">Methyloceanibacter caenitepidi</name>
    <dbReference type="NCBI Taxonomy" id="1384459"/>
    <lineage>
        <taxon>Bacteria</taxon>
        <taxon>Pseudomonadati</taxon>
        <taxon>Pseudomonadota</taxon>
        <taxon>Alphaproteobacteria</taxon>
        <taxon>Hyphomicrobiales</taxon>
        <taxon>Hyphomicrobiaceae</taxon>
        <taxon>Methyloceanibacter</taxon>
    </lineage>
</organism>
<keyword evidence="3" id="KW-0378">Hydrolase</keyword>
<feature type="transmembrane region" description="Helical" evidence="9">
    <location>
        <begin position="149"/>
        <end position="169"/>
    </location>
</feature>
<name>A0A0A8K4H0_9HYPH</name>
<evidence type="ECO:0000256" key="3">
    <source>
        <dbReference type="ARBA" id="ARBA00022801"/>
    </source>
</evidence>
<keyword evidence="5 9" id="KW-0472">Membrane</keyword>
<feature type="compositionally biased region" description="Basic and acidic residues" evidence="8">
    <location>
        <begin position="323"/>
        <end position="338"/>
    </location>
</feature>
<evidence type="ECO:0000256" key="7">
    <source>
        <dbReference type="PIRSR" id="PIRSR608901-2"/>
    </source>
</evidence>
<dbReference type="OrthoDB" id="277121at2"/>
<keyword evidence="2 9" id="KW-0812">Transmembrane</keyword>
<evidence type="ECO:0000256" key="6">
    <source>
        <dbReference type="PIRSR" id="PIRSR608901-1"/>
    </source>
</evidence>
<dbReference type="GO" id="GO:0016020">
    <property type="term" value="C:membrane"/>
    <property type="evidence" value="ECO:0007669"/>
    <property type="project" value="UniProtKB-SubCell"/>
</dbReference>